<dbReference type="InterPro" id="IPR036638">
    <property type="entry name" value="HLH_DNA-bd_sf"/>
</dbReference>
<organism evidence="1 2">
    <name type="scientific">Clostridium sulfidigenes</name>
    <dbReference type="NCBI Taxonomy" id="318464"/>
    <lineage>
        <taxon>Bacteria</taxon>
        <taxon>Bacillati</taxon>
        <taxon>Bacillota</taxon>
        <taxon>Clostridia</taxon>
        <taxon>Eubacteriales</taxon>
        <taxon>Clostridiaceae</taxon>
        <taxon>Clostridium</taxon>
    </lineage>
</organism>
<accession>A0A084JAS7</accession>
<dbReference type="SUPFAM" id="SSF140500">
    <property type="entry name" value="BAS1536-like"/>
    <property type="match status" value="1"/>
</dbReference>
<keyword evidence="2" id="KW-1185">Reference proteome</keyword>
<evidence type="ECO:0000313" key="1">
    <source>
        <dbReference type="EMBL" id="KEZ86061.1"/>
    </source>
</evidence>
<dbReference type="GO" id="GO:0043937">
    <property type="term" value="P:regulation of sporulation"/>
    <property type="evidence" value="ECO:0007669"/>
    <property type="project" value="InterPro"/>
</dbReference>
<dbReference type="Proteomes" id="UP000028542">
    <property type="component" value="Unassembled WGS sequence"/>
</dbReference>
<dbReference type="InterPro" id="IPR037208">
    <property type="entry name" value="Spo0E-like_sf"/>
</dbReference>
<dbReference type="Gene3D" id="4.10.280.10">
    <property type="entry name" value="Helix-loop-helix DNA-binding domain"/>
    <property type="match status" value="1"/>
</dbReference>
<dbReference type="eggNOG" id="ENOG5030G1J">
    <property type="taxonomic scope" value="Bacteria"/>
</dbReference>
<protein>
    <submittedName>
        <fullName evidence="1">Sporulation protein Spo0E</fullName>
    </submittedName>
</protein>
<dbReference type="AlphaFoldDB" id="A0A084JAS7"/>
<dbReference type="STRING" id="318464.IO99_11010"/>
<name>A0A084JAS7_9CLOT</name>
<dbReference type="GO" id="GO:0046983">
    <property type="term" value="F:protein dimerization activity"/>
    <property type="evidence" value="ECO:0007669"/>
    <property type="project" value="InterPro"/>
</dbReference>
<dbReference type="InterPro" id="IPR018540">
    <property type="entry name" value="Spo0E-like"/>
</dbReference>
<dbReference type="Pfam" id="PF09388">
    <property type="entry name" value="SpoOE-like"/>
    <property type="match status" value="1"/>
</dbReference>
<gene>
    <name evidence="1" type="ORF">IO99_11010</name>
</gene>
<proteinExistence type="predicted"/>
<evidence type="ECO:0000313" key="2">
    <source>
        <dbReference type="Proteomes" id="UP000028542"/>
    </source>
</evidence>
<reference evidence="1 2" key="1">
    <citation type="submission" date="2014-07" db="EMBL/GenBank/DDBJ databases">
        <title>Draft genome of Clostridium sulfidigenes 113A isolated from sediments associated with methane hydrate from Krishna Godavari basin.</title>
        <authorList>
            <person name="Honkalas V.S."/>
            <person name="Dabir A.P."/>
            <person name="Arora P."/>
            <person name="Dhakephalkar P.K."/>
        </authorList>
    </citation>
    <scope>NUCLEOTIDE SEQUENCE [LARGE SCALE GENOMIC DNA]</scope>
    <source>
        <strain evidence="1 2">113A</strain>
    </source>
</reference>
<sequence>MVKIDEMDKRVCEMRQNLQKLISEKTNLLDPEVIIASQKLDVVLNEYHAILRKILE</sequence>
<comment type="caution">
    <text evidence="1">The sequence shown here is derived from an EMBL/GenBank/DDBJ whole genome shotgun (WGS) entry which is preliminary data.</text>
</comment>
<dbReference type="EMBL" id="JPMD01000026">
    <property type="protein sequence ID" value="KEZ86061.1"/>
    <property type="molecule type" value="Genomic_DNA"/>
</dbReference>
<dbReference type="RefSeq" id="WP_035133187.1">
    <property type="nucleotide sequence ID" value="NZ_JPMD01000026.1"/>
</dbReference>